<keyword evidence="7" id="KW-0325">Glycoprotein</keyword>
<evidence type="ECO:0000313" key="13">
    <source>
        <dbReference type="Proteomes" id="UP000619265"/>
    </source>
</evidence>
<organism evidence="12 13">
    <name type="scientific">Juglans regia</name>
    <name type="common">English walnut</name>
    <dbReference type="NCBI Taxonomy" id="51240"/>
    <lineage>
        <taxon>Eukaryota</taxon>
        <taxon>Viridiplantae</taxon>
        <taxon>Streptophyta</taxon>
        <taxon>Embryophyta</taxon>
        <taxon>Tracheophyta</taxon>
        <taxon>Spermatophyta</taxon>
        <taxon>Magnoliopsida</taxon>
        <taxon>eudicotyledons</taxon>
        <taxon>Gunneridae</taxon>
        <taxon>Pentapetalae</taxon>
        <taxon>rosids</taxon>
        <taxon>fabids</taxon>
        <taxon>Fagales</taxon>
        <taxon>Juglandaceae</taxon>
        <taxon>Juglans</taxon>
    </lineage>
</organism>
<keyword evidence="3" id="KW-0336">GPI-anchor</keyword>
<dbReference type="GO" id="GO:0012505">
    <property type="term" value="C:endomembrane system"/>
    <property type="evidence" value="ECO:0007669"/>
    <property type="project" value="UniProtKB-SubCell"/>
</dbReference>
<feature type="transmembrane region" description="Helical" evidence="11">
    <location>
        <begin position="49"/>
        <end position="68"/>
    </location>
</feature>
<comment type="similarity">
    <text evidence="2">Belongs to the AG-peptide AGP family.</text>
</comment>
<evidence type="ECO:0000256" key="7">
    <source>
        <dbReference type="ARBA" id="ARBA00023180"/>
    </source>
</evidence>
<keyword evidence="9" id="KW-0449">Lipoprotein</keyword>
<evidence type="ECO:0000313" key="12">
    <source>
        <dbReference type="EMBL" id="KAF5448031.1"/>
    </source>
</evidence>
<keyword evidence="6 11" id="KW-0472">Membrane</keyword>
<name>A0A833WXK3_JUGRE</name>
<feature type="transmembrane region" description="Helical" evidence="11">
    <location>
        <begin position="80"/>
        <end position="99"/>
    </location>
</feature>
<dbReference type="PANTHER" id="PTHR34114">
    <property type="entry name" value="ARABINOGALACTAN PEPTIDE 1"/>
    <property type="match status" value="1"/>
</dbReference>
<feature type="non-terminal residue" evidence="12">
    <location>
        <position position="1"/>
    </location>
</feature>
<evidence type="ECO:0000256" key="1">
    <source>
        <dbReference type="ARBA" id="ARBA00004589"/>
    </source>
</evidence>
<accession>A0A833WXK3</accession>
<dbReference type="Gramene" id="Jr14_22000_p1">
    <property type="protein sequence ID" value="cds.Jr14_22000_p1"/>
    <property type="gene ID" value="Jr14_22000"/>
</dbReference>
<dbReference type="PANTHER" id="PTHR34114:SF11">
    <property type="entry name" value="ARABINOGALACTAN PROTEIN 13-RELATED"/>
    <property type="match status" value="1"/>
</dbReference>
<evidence type="ECO:0000256" key="2">
    <source>
        <dbReference type="ARBA" id="ARBA00005835"/>
    </source>
</evidence>
<dbReference type="InterPro" id="IPR039281">
    <property type="entry name" value="AGP3/12/13/14/21"/>
</dbReference>
<dbReference type="EMBL" id="LIHL02000014">
    <property type="protein sequence ID" value="KAF5448031.1"/>
    <property type="molecule type" value="Genomic_DNA"/>
</dbReference>
<dbReference type="AlphaFoldDB" id="A0A833WXK3"/>
<evidence type="ECO:0000256" key="8">
    <source>
        <dbReference type="ARBA" id="ARBA00023278"/>
    </source>
</evidence>
<evidence type="ECO:0000256" key="5">
    <source>
        <dbReference type="ARBA" id="ARBA00022974"/>
    </source>
</evidence>
<dbReference type="Proteomes" id="UP000619265">
    <property type="component" value="Unassembled WGS sequence"/>
</dbReference>
<evidence type="ECO:0008006" key="14">
    <source>
        <dbReference type="Google" id="ProtNLM"/>
    </source>
</evidence>
<comment type="caution">
    <text evidence="12">The sequence shown here is derived from an EMBL/GenBank/DDBJ whole genome shotgun (WGS) entry which is preliminary data.</text>
</comment>
<keyword evidence="11" id="KW-1133">Transmembrane helix</keyword>
<evidence type="ECO:0000256" key="11">
    <source>
        <dbReference type="SAM" id="Phobius"/>
    </source>
</evidence>
<evidence type="ECO:0000256" key="10">
    <source>
        <dbReference type="ARBA" id="ARBA00037868"/>
    </source>
</evidence>
<keyword evidence="11" id="KW-0812">Transmembrane</keyword>
<gene>
    <name evidence="12" type="ORF">F2P56_033536</name>
</gene>
<keyword evidence="5" id="KW-0654">Proteoglycan</keyword>
<protein>
    <recommendedName>
        <fullName evidence="14">Arabinogalactan protein 13-like</fullName>
    </recommendedName>
</protein>
<sequence length="100" mass="11032">KYPHPSAIAFHCILAFLPLLLKENPSPRKELQSFFHLAFREMEAMKLKLFVTMLMVLVAVSFVQNAAAAEAPAPSPTSEATIFIPTFFASLAALAFGLFF</sequence>
<keyword evidence="4" id="KW-0732">Signal</keyword>
<comment type="subcellular location">
    <subcellularLocation>
        <location evidence="10">Endomembrane system</location>
        <topology evidence="10">Lipid-anchor</topology>
    </subcellularLocation>
    <subcellularLocation>
        <location evidence="1">Membrane</location>
        <topology evidence="1">Lipid-anchor</topology>
        <topology evidence="1">GPI-anchor</topology>
    </subcellularLocation>
</comment>
<dbReference type="GO" id="GO:0098552">
    <property type="term" value="C:side of membrane"/>
    <property type="evidence" value="ECO:0007669"/>
    <property type="project" value="UniProtKB-KW"/>
</dbReference>
<reference evidence="12" key="1">
    <citation type="submission" date="2015-10" db="EMBL/GenBank/DDBJ databases">
        <authorList>
            <person name="Martinez-Garcia P.J."/>
            <person name="Crepeau M.W."/>
            <person name="Puiu D."/>
            <person name="Gonzalez-Ibeas D."/>
            <person name="Whalen J."/>
            <person name="Stevens K."/>
            <person name="Paul R."/>
            <person name="Butterfield T."/>
            <person name="Britton M."/>
            <person name="Reagan R."/>
            <person name="Chakraborty S."/>
            <person name="Walawage S.L."/>
            <person name="Vasquez-Gross H.A."/>
            <person name="Cardeno C."/>
            <person name="Famula R."/>
            <person name="Pratt K."/>
            <person name="Kuruganti S."/>
            <person name="Aradhya M.K."/>
            <person name="Leslie C.A."/>
            <person name="Dandekar A.M."/>
            <person name="Salzberg S.L."/>
            <person name="Wegrzyn J.L."/>
            <person name="Langley C.H."/>
            <person name="Neale D.B."/>
        </authorList>
    </citation>
    <scope>NUCLEOTIDE SEQUENCE</scope>
    <source>
        <tissue evidence="12">Leaves</tissue>
    </source>
</reference>
<proteinExistence type="inferred from homology"/>
<keyword evidence="8" id="KW-0379">Hydroxylation</keyword>
<evidence type="ECO:0000256" key="9">
    <source>
        <dbReference type="ARBA" id="ARBA00023288"/>
    </source>
</evidence>
<evidence type="ECO:0000256" key="6">
    <source>
        <dbReference type="ARBA" id="ARBA00023136"/>
    </source>
</evidence>
<evidence type="ECO:0000256" key="3">
    <source>
        <dbReference type="ARBA" id="ARBA00022622"/>
    </source>
</evidence>
<evidence type="ECO:0000256" key="4">
    <source>
        <dbReference type="ARBA" id="ARBA00022729"/>
    </source>
</evidence>
<reference evidence="12" key="2">
    <citation type="submission" date="2020-03" db="EMBL/GenBank/DDBJ databases">
        <title>Walnut 2.0.</title>
        <authorList>
            <person name="Marrano A."/>
            <person name="Britton M."/>
            <person name="Zimin A.V."/>
            <person name="Zaini P.A."/>
            <person name="Workman R."/>
            <person name="Puiu D."/>
            <person name="Bianco L."/>
            <person name="Allen B.J."/>
            <person name="Troggio M."/>
            <person name="Leslie C.A."/>
            <person name="Timp W."/>
            <person name="Dendekar A."/>
            <person name="Salzberg S.L."/>
            <person name="Neale D.B."/>
        </authorList>
    </citation>
    <scope>NUCLEOTIDE SEQUENCE</scope>
    <source>
        <tissue evidence="12">Leaves</tissue>
    </source>
</reference>